<accession>U2ZUK6</accession>
<dbReference type="Proteomes" id="UP000016560">
    <property type="component" value="Unassembled WGS sequence"/>
</dbReference>
<dbReference type="EMBL" id="BATI01000074">
    <property type="protein sequence ID" value="GAD65135.1"/>
    <property type="molecule type" value="Genomic_DNA"/>
</dbReference>
<keyword evidence="3" id="KW-1185">Reference proteome</keyword>
<feature type="compositionally biased region" description="Polar residues" evidence="1">
    <location>
        <begin position="1"/>
        <end position="12"/>
    </location>
</feature>
<evidence type="ECO:0000313" key="3">
    <source>
        <dbReference type="Proteomes" id="UP000016560"/>
    </source>
</evidence>
<dbReference type="OrthoDB" id="6952279at2"/>
<feature type="non-terminal residue" evidence="2">
    <location>
        <position position="272"/>
    </location>
</feature>
<comment type="caution">
    <text evidence="2">The sequence shown here is derived from an EMBL/GenBank/DDBJ whole genome shotgun (WGS) entry which is preliminary data.</text>
</comment>
<dbReference type="eggNOG" id="ENOG5030EAE">
    <property type="taxonomic scope" value="Bacteria"/>
</dbReference>
<name>U2ZUK6_AQUA1</name>
<dbReference type="AlphaFoldDB" id="U2ZUK6"/>
<evidence type="ECO:0000256" key="1">
    <source>
        <dbReference type="SAM" id="MobiDB-lite"/>
    </source>
</evidence>
<reference evidence="2" key="1">
    <citation type="submission" date="2024-09" db="EMBL/GenBank/DDBJ databases">
        <title>Whole genome shotgun sequence of Pseudomonas alcaligenes NBRC 14159.</title>
        <authorList>
            <person name="Yoshida I."/>
            <person name="Hosoyama A."/>
            <person name="Tsuchikane K."/>
            <person name="Noguchi M."/>
            <person name="Hirakata S."/>
            <person name="Ando Y."/>
            <person name="Ohji S."/>
            <person name="Yamazoe A."/>
            <person name="Yamazaki S."/>
            <person name="Fujita N."/>
        </authorList>
    </citation>
    <scope>NUCLEOTIDE SEQUENCE</scope>
    <source>
        <strain evidence="2">NBRC 14159</strain>
    </source>
</reference>
<protein>
    <submittedName>
        <fullName evidence="2">Uncharacterized protein</fullName>
    </submittedName>
</protein>
<organism evidence="2 3">
    <name type="scientific">Aquipseudomonas alcaligenes (strain ATCC 14909 / DSM 50342 / CCUG 1425 / JCM 20561 / NBRC 14159 / NCIMB 9945 / NCTC 10367 / 1577)</name>
    <name type="common">Pseudomonas alcaligenes</name>
    <dbReference type="NCBI Taxonomy" id="1215092"/>
    <lineage>
        <taxon>Bacteria</taxon>
        <taxon>Pseudomonadati</taxon>
        <taxon>Pseudomonadota</taxon>
        <taxon>Gammaproteobacteria</taxon>
        <taxon>Pseudomonadales</taxon>
        <taxon>Pseudomonadaceae</taxon>
        <taxon>Aquipseudomonas</taxon>
    </lineage>
</organism>
<feature type="region of interest" description="Disordered" evidence="1">
    <location>
        <begin position="1"/>
        <end position="23"/>
    </location>
</feature>
<sequence length="272" mass="30775">MSATNPKDNNNVPIEAAETDQDSVSGRRTRLIKKLDFESSQGYLPFTNEEFFEQSNPIVRSALFSVGNTKGVYEEWTPIFGIGAGNIFYRGPFLSVDHEIVLARLMVLARGKSLTKPIALYVADVVRWLKLGESGPNFAKAKRILDDLGRAQLRVSHRPALRRLYQLLTAPQEGRPDGKFFKDYIDNLYGPHLKSLASALEKKEEYEIDLRFVMKMSKHNITGRMLVNLDPMAAVFFDGVNTTLVPFEVWEELDGYGKKLLPYIASHRDGVF</sequence>
<proteinExistence type="predicted"/>
<evidence type="ECO:0000313" key="2">
    <source>
        <dbReference type="EMBL" id="GAD65135.1"/>
    </source>
</evidence>
<dbReference type="RefSeq" id="WP_021703152.1">
    <property type="nucleotide sequence ID" value="NZ_BATI01000074.1"/>
</dbReference>
<gene>
    <name evidence="2" type="ORF">PA6_074_00010</name>
</gene>